<sequence>WICGNDAVGGGGGTSIWVDAGTYIYPNSTYASNIVVFGYIYADDWSNVTITESQITDLSHTVDTTIGNETSRFNTLVGTDCSAGDFMDGVDGDGTPSCETPAGGGGVNASQIKNELGFFVNITAVQHNGSWVTGDLTGYEAGNDLCNNEFSGSHIRYSNIQTN</sequence>
<organism evidence="1">
    <name type="scientific">marine sediment metagenome</name>
    <dbReference type="NCBI Taxonomy" id="412755"/>
    <lineage>
        <taxon>unclassified sequences</taxon>
        <taxon>metagenomes</taxon>
        <taxon>ecological metagenomes</taxon>
    </lineage>
</organism>
<accession>X1ASS4</accession>
<name>X1ASS4_9ZZZZ</name>
<dbReference type="AlphaFoldDB" id="X1ASS4"/>
<evidence type="ECO:0000313" key="1">
    <source>
        <dbReference type="EMBL" id="GAG85785.1"/>
    </source>
</evidence>
<comment type="caution">
    <text evidence="1">The sequence shown here is derived from an EMBL/GenBank/DDBJ whole genome shotgun (WGS) entry which is preliminary data.</text>
</comment>
<proteinExistence type="predicted"/>
<gene>
    <name evidence="1" type="ORF">S01H4_36330</name>
</gene>
<reference evidence="1" key="1">
    <citation type="journal article" date="2014" name="Front. Microbiol.">
        <title>High frequency of phylogenetically diverse reductive dehalogenase-homologous genes in deep subseafloor sedimentary metagenomes.</title>
        <authorList>
            <person name="Kawai M."/>
            <person name="Futagami T."/>
            <person name="Toyoda A."/>
            <person name="Takaki Y."/>
            <person name="Nishi S."/>
            <person name="Hori S."/>
            <person name="Arai W."/>
            <person name="Tsubouchi T."/>
            <person name="Morono Y."/>
            <person name="Uchiyama I."/>
            <person name="Ito T."/>
            <person name="Fujiyama A."/>
            <person name="Inagaki F."/>
            <person name="Takami H."/>
        </authorList>
    </citation>
    <scope>NUCLEOTIDE SEQUENCE</scope>
    <source>
        <strain evidence="1">Expedition CK06-06</strain>
    </source>
</reference>
<protein>
    <submittedName>
        <fullName evidence="1">Uncharacterized protein</fullName>
    </submittedName>
</protein>
<dbReference type="EMBL" id="BART01019406">
    <property type="protein sequence ID" value="GAG85785.1"/>
    <property type="molecule type" value="Genomic_DNA"/>
</dbReference>
<feature type="non-terminal residue" evidence="1">
    <location>
        <position position="1"/>
    </location>
</feature>